<sequence length="92" mass="9827">MSNCLAQVCTAAALGVAAMTRSVIGICVLPETAWSASQPLGDVENFSNVASSRGKRAVIRACRERATGLHIVVVHGDGCRQWGRRHRGLRIV</sequence>
<reference evidence="2" key="2">
    <citation type="submission" date="2020-01" db="EMBL/GenBank/DDBJ databases">
        <authorList>
            <person name="Richard D."/>
        </authorList>
    </citation>
    <scope>NUCLEOTIDE SEQUENCE</scope>
    <source>
        <strain evidence="2">JP541</strain>
    </source>
</reference>
<reference evidence="1 3" key="1">
    <citation type="submission" date="2014-09" db="EMBL/GenBank/DDBJ databases">
        <authorList>
            <person name="Regsiter A."/>
        </authorList>
    </citation>
    <scope>NUCLEOTIDE SEQUENCE [LARGE SCALE GENOMIC DNA]</scope>
</reference>
<accession>A0A0U5FGB9</accession>
<protein>
    <submittedName>
        <fullName evidence="1">Uncharacterized protein</fullName>
    </submittedName>
</protein>
<dbReference type="EMBL" id="CCXZ01000159">
    <property type="protein sequence ID" value="CEG17592.1"/>
    <property type="molecule type" value="Genomic_DNA"/>
</dbReference>
<keyword evidence="3" id="KW-1185">Reference proteome</keyword>
<organism evidence="1 3">
    <name type="scientific">Xanthomonas citri pv. citri</name>
    <dbReference type="NCBI Taxonomy" id="611301"/>
    <lineage>
        <taxon>Bacteria</taxon>
        <taxon>Pseudomonadati</taxon>
        <taxon>Pseudomonadota</taxon>
        <taxon>Gammaproteobacteria</taxon>
        <taxon>Lysobacterales</taxon>
        <taxon>Lysobacteraceae</taxon>
        <taxon>Xanthomonas</taxon>
    </lineage>
</organism>
<dbReference type="Proteomes" id="UP000052230">
    <property type="component" value="Unassembled WGS sequence"/>
</dbReference>
<gene>
    <name evidence="2" type="ORF">GUH15_02665</name>
    <name evidence="1" type="ORF">XAC3562_630055</name>
</gene>
<evidence type="ECO:0000313" key="2">
    <source>
        <dbReference type="EMBL" id="MBD4334996.1"/>
    </source>
</evidence>
<proteinExistence type="predicted"/>
<evidence type="ECO:0000313" key="1">
    <source>
        <dbReference type="EMBL" id="CEG17592.1"/>
    </source>
</evidence>
<dbReference type="EMBL" id="JAABFR010000150">
    <property type="protein sequence ID" value="MBD4334996.1"/>
    <property type="molecule type" value="Genomic_DNA"/>
</dbReference>
<evidence type="ECO:0000313" key="3">
    <source>
        <dbReference type="Proteomes" id="UP000052230"/>
    </source>
</evidence>
<dbReference type="Proteomes" id="UP000653002">
    <property type="component" value="Unassembled WGS sequence"/>
</dbReference>
<dbReference type="AlphaFoldDB" id="A0A0U5FGB9"/>
<comment type="caution">
    <text evidence="1">The sequence shown here is derived from an EMBL/GenBank/DDBJ whole genome shotgun (WGS) entry which is preliminary data.</text>
</comment>
<name>A0A0U5FGB9_XANCI</name>